<dbReference type="AlphaFoldDB" id="A0A9X2STM6"/>
<organism evidence="1 2">
    <name type="scientific">Bacteroides muris</name>
    <name type="common">ex Fokt et al. 2023</name>
    <dbReference type="NCBI Taxonomy" id="2937417"/>
    <lineage>
        <taxon>Bacteria</taxon>
        <taxon>Pseudomonadati</taxon>
        <taxon>Bacteroidota</taxon>
        <taxon>Bacteroidia</taxon>
        <taxon>Bacteroidales</taxon>
        <taxon>Bacteroidaceae</taxon>
        <taxon>Bacteroides</taxon>
    </lineage>
</organism>
<dbReference type="Proteomes" id="UP001143192">
    <property type="component" value="Unassembled WGS sequence"/>
</dbReference>
<name>A0A9X2STM6_9BACE</name>
<gene>
    <name evidence="1" type="ORF">M1B79_16360</name>
</gene>
<comment type="caution">
    <text evidence="1">The sequence shown here is derived from an EMBL/GenBank/DDBJ whole genome shotgun (WGS) entry which is preliminary data.</text>
</comment>
<reference evidence="1" key="1">
    <citation type="journal article" date="2022" name="Arch. Microbiol.">
        <title>Bacteroides muris sp. nov. isolated from the cecum of wild-derived house mice.</title>
        <authorList>
            <person name="Fokt H."/>
            <person name="Unni R."/>
            <person name="Repnik U."/>
            <person name="Schmitz R.A."/>
            <person name="Bramkamp M."/>
            <person name="Baines J.F."/>
            <person name="Unterweger D."/>
        </authorList>
    </citation>
    <scope>NUCLEOTIDE SEQUENCE</scope>
    <source>
        <strain evidence="1">KH365_2</strain>
    </source>
</reference>
<evidence type="ECO:0000313" key="1">
    <source>
        <dbReference type="EMBL" id="MCR6506189.1"/>
    </source>
</evidence>
<dbReference type="RefSeq" id="WP_257932412.1">
    <property type="nucleotide sequence ID" value="NZ_JAMZED010000060.1"/>
</dbReference>
<reference evidence="1" key="2">
    <citation type="submission" date="2022-04" db="EMBL/GenBank/DDBJ databases">
        <authorList>
            <person name="Fokt H."/>
            <person name="Baines J."/>
        </authorList>
    </citation>
    <scope>NUCLEOTIDE SEQUENCE</scope>
    <source>
        <strain evidence="1">KH365_2</strain>
    </source>
</reference>
<evidence type="ECO:0000313" key="2">
    <source>
        <dbReference type="Proteomes" id="UP001143192"/>
    </source>
</evidence>
<sequence>MLQSYKVCPGLTAGSRVFLPLPAYMPPPLPPNSHKKGNAGLREGESTWMRAIPTRGLTVPVGSINYTTDSFYLTSLRIERTAINCHRTQLPGTFPTAGRLHSDRAVIIRTGNR</sequence>
<proteinExistence type="predicted"/>
<protein>
    <submittedName>
        <fullName evidence="1">Uncharacterized protein</fullName>
    </submittedName>
</protein>
<dbReference type="EMBL" id="JAMZED010000060">
    <property type="protein sequence ID" value="MCR6506189.1"/>
    <property type="molecule type" value="Genomic_DNA"/>
</dbReference>
<keyword evidence="2" id="KW-1185">Reference proteome</keyword>
<accession>A0A9X2STM6</accession>